<comment type="caution">
    <text evidence="2">The sequence shown here is derived from an EMBL/GenBank/DDBJ whole genome shotgun (WGS) entry which is preliminary data.</text>
</comment>
<sequence>MKLSLALLIAGVVTASLLVPASAAATENAPRSVIPQCTDISFRGNTGQINIRTSPNRFVAWNIAMYESWRNDGPWKADVYVNNRKVDHKDQDYQPHGSVNPADLPPGSFVSIEAWHTDRFGAEHYFVPNQCFVP</sequence>
<evidence type="ECO:0000313" key="3">
    <source>
        <dbReference type="Proteomes" id="UP001199469"/>
    </source>
</evidence>
<proteinExistence type="predicted"/>
<gene>
    <name evidence="2" type="ORF">LQ327_31550</name>
</gene>
<dbReference type="RefSeq" id="WP_230740366.1">
    <property type="nucleotide sequence ID" value="NZ_JAJNDB010000010.1"/>
</dbReference>
<dbReference type="EMBL" id="JAJNDB010000010">
    <property type="protein sequence ID" value="MCD2197915.1"/>
    <property type="molecule type" value="Genomic_DNA"/>
</dbReference>
<organism evidence="2 3">
    <name type="scientific">Actinomycetospora endophytica</name>
    <dbReference type="NCBI Taxonomy" id="2291215"/>
    <lineage>
        <taxon>Bacteria</taxon>
        <taxon>Bacillati</taxon>
        <taxon>Actinomycetota</taxon>
        <taxon>Actinomycetes</taxon>
        <taxon>Pseudonocardiales</taxon>
        <taxon>Pseudonocardiaceae</taxon>
        <taxon>Actinomycetospora</taxon>
    </lineage>
</organism>
<keyword evidence="1" id="KW-0732">Signal</keyword>
<evidence type="ECO:0000313" key="2">
    <source>
        <dbReference type="EMBL" id="MCD2197915.1"/>
    </source>
</evidence>
<feature type="chain" id="PRO_5045955186" description="Secreted protein" evidence="1">
    <location>
        <begin position="26"/>
        <end position="134"/>
    </location>
</feature>
<reference evidence="2 3" key="1">
    <citation type="submission" date="2021-11" db="EMBL/GenBank/DDBJ databases">
        <title>Draft genome sequence of Actinomycetospora sp. SF1 isolated from the rhizosphere soil.</title>
        <authorList>
            <person name="Duangmal K."/>
            <person name="Chantavorakit T."/>
        </authorList>
    </citation>
    <scope>NUCLEOTIDE SEQUENCE [LARGE SCALE GENOMIC DNA]</scope>
    <source>
        <strain evidence="2 3">TBRC 5722</strain>
    </source>
</reference>
<protein>
    <recommendedName>
        <fullName evidence="4">Secreted protein</fullName>
    </recommendedName>
</protein>
<feature type="signal peptide" evidence="1">
    <location>
        <begin position="1"/>
        <end position="25"/>
    </location>
</feature>
<keyword evidence="3" id="KW-1185">Reference proteome</keyword>
<evidence type="ECO:0000256" key="1">
    <source>
        <dbReference type="SAM" id="SignalP"/>
    </source>
</evidence>
<accession>A0ABS8PK86</accession>
<evidence type="ECO:0008006" key="4">
    <source>
        <dbReference type="Google" id="ProtNLM"/>
    </source>
</evidence>
<dbReference type="Proteomes" id="UP001199469">
    <property type="component" value="Unassembled WGS sequence"/>
</dbReference>
<name>A0ABS8PK86_9PSEU</name>